<dbReference type="EMBL" id="JARAVY010000032">
    <property type="protein sequence ID" value="MDX2915646.1"/>
    <property type="molecule type" value="Genomic_DNA"/>
</dbReference>
<organism evidence="1 2">
    <name type="scientific">Streptomyces griseiscabiei</name>
    <dbReference type="NCBI Taxonomy" id="2993540"/>
    <lineage>
        <taxon>Bacteria</taxon>
        <taxon>Bacillati</taxon>
        <taxon>Actinomycetota</taxon>
        <taxon>Actinomycetes</taxon>
        <taxon>Kitasatosporales</taxon>
        <taxon>Streptomycetaceae</taxon>
        <taxon>Streptomyces</taxon>
    </lineage>
</organism>
<dbReference type="RefSeq" id="WP_086804377.1">
    <property type="nucleotide sequence ID" value="NZ_JAGJBZ010000005.1"/>
</dbReference>
<accession>A0ABU4LJL5</accession>
<sequence>MTPSKTPEQVRSERLATIARAVDHLTTADAATLREQLASTSIHDHWKRDPAGLGDLLRTASASRDTSIYGLWAGAVSVLRAAGLPD</sequence>
<evidence type="ECO:0000313" key="2">
    <source>
        <dbReference type="Proteomes" id="UP001271723"/>
    </source>
</evidence>
<reference evidence="1 2" key="1">
    <citation type="journal article" date="2023" name="Microb. Genom.">
        <title>Mesoterricola silvestris gen. nov., sp. nov., Mesoterricola sediminis sp. nov., Geothrix oryzae sp. nov., Geothrix edaphica sp. nov., Geothrix rubra sp. nov., and Geothrix limicola sp. nov., six novel members of Acidobacteriota isolated from soils.</title>
        <authorList>
            <person name="Weisberg A.J."/>
            <person name="Pearce E."/>
            <person name="Kramer C.G."/>
            <person name="Chang J.H."/>
            <person name="Clarke C.R."/>
        </authorList>
    </citation>
    <scope>NUCLEOTIDE SEQUENCE [LARGE SCALE GENOMIC DNA]</scope>
    <source>
        <strain evidence="1 2">NRRL_B-2795</strain>
    </source>
</reference>
<comment type="caution">
    <text evidence="1">The sequence shown here is derived from an EMBL/GenBank/DDBJ whole genome shotgun (WGS) entry which is preliminary data.</text>
</comment>
<dbReference type="Proteomes" id="UP001271723">
    <property type="component" value="Unassembled WGS sequence"/>
</dbReference>
<protein>
    <submittedName>
        <fullName evidence="1">Uncharacterized protein</fullName>
    </submittedName>
</protein>
<gene>
    <name evidence="1" type="ORF">PV517_44145</name>
</gene>
<name>A0ABU4LJL5_9ACTN</name>
<proteinExistence type="predicted"/>
<evidence type="ECO:0000313" key="1">
    <source>
        <dbReference type="EMBL" id="MDX2915646.1"/>
    </source>
</evidence>
<keyword evidence="2" id="KW-1185">Reference proteome</keyword>